<accession>Q47D35</accession>
<dbReference type="STRING" id="159087.Daro_2513"/>
<dbReference type="KEGG" id="dar:Daro_2513"/>
<gene>
    <name evidence="2" type="ordered locus">Daro_2513</name>
</gene>
<dbReference type="Pfam" id="PF02498">
    <property type="entry name" value="Bro-N"/>
    <property type="match status" value="1"/>
</dbReference>
<dbReference type="SMART" id="SM01040">
    <property type="entry name" value="Bro-N"/>
    <property type="match status" value="1"/>
</dbReference>
<organism evidence="2">
    <name type="scientific">Dechloromonas aromatica (strain RCB)</name>
    <dbReference type="NCBI Taxonomy" id="159087"/>
    <lineage>
        <taxon>Bacteria</taxon>
        <taxon>Pseudomonadati</taxon>
        <taxon>Pseudomonadota</taxon>
        <taxon>Betaproteobacteria</taxon>
        <taxon>Rhodocyclales</taxon>
        <taxon>Azonexaceae</taxon>
        <taxon>Dechloromonas</taxon>
    </lineage>
</organism>
<dbReference type="PANTHER" id="PTHR36180:SF2">
    <property type="entry name" value="BRO FAMILY PROTEIN"/>
    <property type="match status" value="1"/>
</dbReference>
<feature type="domain" description="Bro-N" evidence="1">
    <location>
        <begin position="28"/>
        <end position="125"/>
    </location>
</feature>
<proteinExistence type="predicted"/>
<dbReference type="InterPro" id="IPR003497">
    <property type="entry name" value="BRO_N_domain"/>
</dbReference>
<evidence type="ECO:0000259" key="1">
    <source>
        <dbReference type="PROSITE" id="PS51750"/>
    </source>
</evidence>
<name>Q47D35_DECAR</name>
<dbReference type="EMBL" id="CP000089">
    <property type="protein sequence ID" value="AAZ47246.1"/>
    <property type="molecule type" value="Genomic_DNA"/>
</dbReference>
<dbReference type="AlphaFoldDB" id="Q47D35"/>
<dbReference type="HOGENOM" id="CLU_1552768_0_0_4"/>
<sequence length="172" mass="19201">MKPEDIHEAQGMRTAQGIPSPKLYQFDNVATGDSFALSALDKDGQAWFIAADVCKALGLDRTATSRLDEDEKGVCSTHTLGGIQQVAIISESGLYSLIFRSRKELAKRFKKWVTSVVIPSIRKHGGYINGQEALSQPAQEVAIQAIQDQAQRVRAQHYEEKNDRREALRFIR</sequence>
<reference evidence="2" key="1">
    <citation type="submission" date="2005-08" db="EMBL/GenBank/DDBJ databases">
        <title>Complete sequence of Dechloromonas aromatica RCB.</title>
        <authorList>
            <person name="Salinero K.K."/>
            <person name="Copeland A."/>
            <person name="Lucas S."/>
            <person name="Lapidus A."/>
            <person name="Barry K."/>
            <person name="Detter J.C."/>
            <person name="Glavina T."/>
            <person name="Hammon N."/>
            <person name="Israni S."/>
            <person name="Pitluck S."/>
            <person name="Di Bartolo G."/>
            <person name="Trong S."/>
            <person name="Schmutz J."/>
            <person name="Larimer F."/>
            <person name="Land M."/>
            <person name="Ivanova N."/>
            <person name="Richardson P."/>
        </authorList>
    </citation>
    <scope>NUCLEOTIDE SEQUENCE</scope>
    <source>
        <strain evidence="2">RCB</strain>
    </source>
</reference>
<dbReference type="eggNOG" id="COG3617">
    <property type="taxonomic scope" value="Bacteria"/>
</dbReference>
<dbReference type="PANTHER" id="PTHR36180">
    <property type="entry name" value="DNA-BINDING PROTEIN-RELATED-RELATED"/>
    <property type="match status" value="1"/>
</dbReference>
<protein>
    <submittedName>
        <fullName evidence="2">BRO, N-terminal</fullName>
    </submittedName>
</protein>
<dbReference type="PROSITE" id="PS51750">
    <property type="entry name" value="BRO_N"/>
    <property type="match status" value="1"/>
</dbReference>
<evidence type="ECO:0000313" key="2">
    <source>
        <dbReference type="EMBL" id="AAZ47246.1"/>
    </source>
</evidence>